<dbReference type="Gene3D" id="1.10.390.10">
    <property type="entry name" value="Neutral Protease Domain 2"/>
    <property type="match status" value="1"/>
</dbReference>
<evidence type="ECO:0000259" key="4">
    <source>
        <dbReference type="Pfam" id="PF01433"/>
    </source>
</evidence>
<evidence type="ECO:0000256" key="3">
    <source>
        <dbReference type="SAM" id="SignalP"/>
    </source>
</evidence>
<dbReference type="InterPro" id="IPR034015">
    <property type="entry name" value="M1_LTA4H"/>
</dbReference>
<dbReference type="InterPro" id="IPR014782">
    <property type="entry name" value="Peptidase_M1_dom"/>
</dbReference>
<dbReference type="GO" id="GO:0008270">
    <property type="term" value="F:zinc ion binding"/>
    <property type="evidence" value="ECO:0007669"/>
    <property type="project" value="InterPro"/>
</dbReference>
<feature type="binding site" evidence="2">
    <location>
        <position position="372"/>
    </location>
    <ligand>
        <name>Zn(2+)</name>
        <dbReference type="ChEBI" id="CHEBI:29105"/>
        <note>catalytic</note>
    </ligand>
</feature>
<dbReference type="Proteomes" id="UP000005583">
    <property type="component" value="Unassembled WGS sequence"/>
</dbReference>
<dbReference type="GO" id="GO:0008237">
    <property type="term" value="F:metallopeptidase activity"/>
    <property type="evidence" value="ECO:0007669"/>
    <property type="project" value="InterPro"/>
</dbReference>
<dbReference type="HOGENOM" id="CLU_015077_1_0_9"/>
<keyword evidence="2" id="KW-0862">Zinc</keyword>
<keyword evidence="2" id="KW-0479">Metal-binding</keyword>
<feature type="active site" description="Proton donor" evidence="1">
    <location>
        <position position="451"/>
    </location>
</feature>
<dbReference type="PANTHER" id="PTHR45726:SF3">
    <property type="entry name" value="LEUKOTRIENE A-4 HYDROLASE"/>
    <property type="match status" value="1"/>
</dbReference>
<dbReference type="AlphaFoldDB" id="C2EL20"/>
<feature type="binding site" evidence="2">
    <location>
        <position position="353"/>
    </location>
    <ligand>
        <name>Zn(2+)</name>
        <dbReference type="ChEBI" id="CHEBI:29105"/>
        <note>catalytic</note>
    </ligand>
</feature>
<dbReference type="PANTHER" id="PTHR45726">
    <property type="entry name" value="LEUKOTRIENE A-4 HYDROLASE"/>
    <property type="match status" value="1"/>
</dbReference>
<feature type="binding site" evidence="2">
    <location>
        <position position="349"/>
    </location>
    <ligand>
        <name>Zn(2+)</name>
        <dbReference type="ChEBI" id="CHEBI:29105"/>
        <note>catalytic</note>
    </ligand>
</feature>
<dbReference type="OrthoDB" id="9814383at2"/>
<dbReference type="EMBL" id="ACGU01000015">
    <property type="protein sequence ID" value="EEJ72766.1"/>
    <property type="molecule type" value="Genomic_DNA"/>
</dbReference>
<evidence type="ECO:0000256" key="2">
    <source>
        <dbReference type="PIRSR" id="PIRSR634015-3"/>
    </source>
</evidence>
<gene>
    <name evidence="5" type="ORF">HMPREF0548_0366</name>
</gene>
<proteinExistence type="predicted"/>
<feature type="signal peptide" evidence="3">
    <location>
        <begin position="1"/>
        <end position="20"/>
    </location>
</feature>
<dbReference type="SUPFAM" id="SSF55486">
    <property type="entry name" value="Metalloproteases ('zincins'), catalytic domain"/>
    <property type="match status" value="1"/>
</dbReference>
<dbReference type="STRING" id="525365.HMPREF0548_0366"/>
<dbReference type="eggNOG" id="COG0308">
    <property type="taxonomic scope" value="Bacteria"/>
</dbReference>
<evidence type="ECO:0000256" key="1">
    <source>
        <dbReference type="PIRSR" id="PIRSR634015-1"/>
    </source>
</evidence>
<organism evidence="5 6">
    <name type="scientific">Lactobacillus ultunensis DSM 16047</name>
    <dbReference type="NCBI Taxonomy" id="525365"/>
    <lineage>
        <taxon>Bacteria</taxon>
        <taxon>Bacillati</taxon>
        <taxon>Bacillota</taxon>
        <taxon>Bacilli</taxon>
        <taxon>Lactobacillales</taxon>
        <taxon>Lactobacillaceae</taxon>
        <taxon>Lactobacillus</taxon>
    </lineage>
</organism>
<evidence type="ECO:0000313" key="5">
    <source>
        <dbReference type="EMBL" id="EEJ72766.1"/>
    </source>
</evidence>
<dbReference type="Pfam" id="PF01433">
    <property type="entry name" value="Peptidase_M1"/>
    <property type="match status" value="1"/>
</dbReference>
<dbReference type="CDD" id="cd09604">
    <property type="entry name" value="M1_APN_like"/>
    <property type="match status" value="1"/>
</dbReference>
<comment type="caution">
    <text evidence="5">The sequence shown here is derived from an EMBL/GenBank/DDBJ whole genome shotgun (WGS) entry which is preliminary data.</text>
</comment>
<evidence type="ECO:0000313" key="6">
    <source>
        <dbReference type="Proteomes" id="UP000005583"/>
    </source>
</evidence>
<feature type="chain" id="PRO_5039176739" evidence="3">
    <location>
        <begin position="21"/>
        <end position="518"/>
    </location>
</feature>
<dbReference type="InterPro" id="IPR027268">
    <property type="entry name" value="Peptidase_M4/M1_CTD_sf"/>
</dbReference>
<feature type="domain" description="Peptidase M1 membrane alanine aminopeptidase" evidence="4">
    <location>
        <begin position="283"/>
        <end position="511"/>
    </location>
</feature>
<name>C2EL20_9LACO</name>
<protein>
    <submittedName>
        <fullName evidence="5">Peptidase family M1</fullName>
    </submittedName>
</protein>
<reference evidence="5 6" key="1">
    <citation type="submission" date="2009-01" db="EMBL/GenBank/DDBJ databases">
        <authorList>
            <person name="Qin X."/>
            <person name="Bachman B."/>
            <person name="Battles P."/>
            <person name="Bell A."/>
            <person name="Bess C."/>
            <person name="Bickham C."/>
            <person name="Chaboub L."/>
            <person name="Chen D."/>
            <person name="Coyle M."/>
            <person name="Deiros D.R."/>
            <person name="Dinh H."/>
            <person name="Forbes L."/>
            <person name="Fowler G."/>
            <person name="Francisco L."/>
            <person name="Fu Q."/>
            <person name="Gubbala S."/>
            <person name="Hale W."/>
            <person name="Han Y."/>
            <person name="Hemphill L."/>
            <person name="Highlander S.K."/>
            <person name="Hirani K."/>
            <person name="Hogues M."/>
            <person name="Jackson L."/>
            <person name="Jakkamsetti A."/>
            <person name="Javaid M."/>
            <person name="Jiang H."/>
            <person name="Korchina V."/>
            <person name="Kovar C."/>
            <person name="Lara F."/>
            <person name="Lee S."/>
            <person name="Mata R."/>
            <person name="Mathew T."/>
            <person name="Moen C."/>
            <person name="Morales K."/>
            <person name="Munidasa M."/>
            <person name="Nazareth L."/>
            <person name="Ngo R."/>
            <person name="Nguyen L."/>
            <person name="Okwuonu G."/>
            <person name="Ongeri F."/>
            <person name="Patil S."/>
            <person name="Petrosino J."/>
            <person name="Pham C."/>
            <person name="Pham P."/>
            <person name="Pu L.-L."/>
            <person name="Puazo M."/>
            <person name="Raj R."/>
            <person name="Reid J."/>
            <person name="Rouhana J."/>
            <person name="Saada N."/>
            <person name="Shang Y."/>
            <person name="Simmons D."/>
            <person name="Thornton R."/>
            <person name="Warren J."/>
            <person name="Weissenberger G."/>
            <person name="Zhang J."/>
            <person name="Zhang L."/>
            <person name="Zhou C."/>
            <person name="Zhu D."/>
            <person name="Muzny D."/>
            <person name="Worley K."/>
            <person name="Gibbs R."/>
        </authorList>
    </citation>
    <scope>NUCLEOTIDE SEQUENCE [LARGE SCALE GENOMIC DNA]</scope>
    <source>
        <strain evidence="5 6">DSM 16047</strain>
    </source>
</reference>
<accession>C2EL20</accession>
<sequence>MKKKLILVLSSFITFTVLLAFSPHVQAAADPTIRATNYKMSIKLNTRKNQLTEKITMHIVNNGNESVKNLLVRNIAYGVLKYDHQHFKATRNAKTTVKNISSNGEKLTYTTGKDKSNLFVNKSLNAGQSTDLTVNVVTDVPQRNDRFGYQKVNNGKLYNLSFCFPYLSDYRNSKWNYHPYYDPGENRNSAISNFHVNLFAPKSYKVAASGQNTTKKGMTTIDAKNMREVAIVASNKFKVSHTSANGIKINNYYLSGKNSKQYNKLALMTAKDSFNLFTKDVGTYPYQELDMTESLLGKDTGGMEYPGLVMIDGSGFIKKTRKKKTIKKHKNTAPITTDKYTELTADVAHEIGHQWFYGTVGSDEYMEPWLDEGLTSFLENSIYDLTYSKSKVYCAKLEHNKYYNRKMVRRANQALASFIKKIINQPNEKTTYVNRPVNKPQKGIDTDDMAYDIGNIFPLALMETMGKNKFFAALHDYYQTYYLKQATTQDFLNIIRKYDNSKKVNYIINRFIDSNYLR</sequence>
<feature type="active site" description="Proton acceptor" evidence="1">
    <location>
        <position position="350"/>
    </location>
</feature>
<keyword evidence="3" id="KW-0732">Signal</keyword>
<dbReference type="RefSeq" id="WP_007126554.1">
    <property type="nucleotide sequence ID" value="NZ_AZFO01000001.1"/>
</dbReference>
<comment type="cofactor">
    <cofactor evidence="2">
        <name>Zn(2+)</name>
        <dbReference type="ChEBI" id="CHEBI:29105"/>
    </cofactor>
    <text evidence="2">Binds 1 zinc ion per subunit.</text>
</comment>
<keyword evidence="6" id="KW-1185">Reference proteome</keyword>